<evidence type="ECO:0000256" key="6">
    <source>
        <dbReference type="ARBA" id="ARBA00048336"/>
    </source>
</evidence>
<dbReference type="AlphaFoldDB" id="A0A8J2SRU2"/>
<dbReference type="SUPFAM" id="SSF52113">
    <property type="entry name" value="BRCT domain"/>
    <property type="match status" value="1"/>
</dbReference>
<dbReference type="InterPro" id="IPR036412">
    <property type="entry name" value="HAD-like_sf"/>
</dbReference>
<dbReference type="GO" id="GO:0008420">
    <property type="term" value="F:RNA polymerase II CTD heptapeptide repeat phosphatase activity"/>
    <property type="evidence" value="ECO:0007669"/>
    <property type="project" value="InterPro"/>
</dbReference>
<dbReference type="InterPro" id="IPR039189">
    <property type="entry name" value="Fcp1"/>
</dbReference>
<name>A0A8J2SRU2_9STRA</name>
<evidence type="ECO:0000256" key="4">
    <source>
        <dbReference type="ARBA" id="ARBA00023242"/>
    </source>
</evidence>
<keyword evidence="10" id="KW-1185">Reference proteome</keyword>
<dbReference type="PANTHER" id="PTHR23081:SF36">
    <property type="entry name" value="RNA POLYMERASE II SUBUNIT A C-TERMINAL DOMAIN PHOSPHATASE"/>
    <property type="match status" value="1"/>
</dbReference>
<dbReference type="OrthoDB" id="205863at2759"/>
<feature type="region of interest" description="Disordered" evidence="7">
    <location>
        <begin position="325"/>
        <end position="366"/>
    </location>
</feature>
<evidence type="ECO:0000256" key="5">
    <source>
        <dbReference type="ARBA" id="ARBA00047761"/>
    </source>
</evidence>
<dbReference type="SMART" id="SM00577">
    <property type="entry name" value="CPDc"/>
    <property type="match status" value="1"/>
</dbReference>
<dbReference type="CDD" id="cd07521">
    <property type="entry name" value="HAD_FCP1-like"/>
    <property type="match status" value="1"/>
</dbReference>
<evidence type="ECO:0000313" key="10">
    <source>
        <dbReference type="Proteomes" id="UP000789595"/>
    </source>
</evidence>
<dbReference type="SUPFAM" id="SSF56784">
    <property type="entry name" value="HAD-like"/>
    <property type="match status" value="1"/>
</dbReference>
<keyword evidence="4" id="KW-0539">Nucleus</keyword>
<dbReference type="PANTHER" id="PTHR23081">
    <property type="entry name" value="RNA POLYMERASE II CTD PHOSPHATASE"/>
    <property type="match status" value="1"/>
</dbReference>
<dbReference type="EMBL" id="CAKKNE010000003">
    <property type="protein sequence ID" value="CAH0371554.1"/>
    <property type="molecule type" value="Genomic_DNA"/>
</dbReference>
<evidence type="ECO:0000256" key="7">
    <source>
        <dbReference type="SAM" id="MobiDB-lite"/>
    </source>
</evidence>
<evidence type="ECO:0000313" key="9">
    <source>
        <dbReference type="EMBL" id="CAH0371554.1"/>
    </source>
</evidence>
<comment type="subcellular location">
    <subcellularLocation>
        <location evidence="1">Nucleus</location>
    </subcellularLocation>
</comment>
<dbReference type="PROSITE" id="PS50969">
    <property type="entry name" value="FCP1"/>
    <property type="match status" value="1"/>
</dbReference>
<gene>
    <name evidence="9" type="ORF">PECAL_3P15030</name>
</gene>
<feature type="domain" description="FCP1 homology" evidence="8">
    <location>
        <begin position="58"/>
        <end position="229"/>
    </location>
</feature>
<sequence length="366" mass="40544">MAACTHPQRLGNLCAVCGAVLDGKDTTEQVAARASSAALSVTSKEAEAIAGARQSRLDTQRKLQLVLDLDHTLLECSTDKRASSVEGVVSLGNVAGRPHWVRLRPGLRQFFDAVRPLYELAIYTHGSRAYAAGVAKALTEAAPGTSFGGRVVSRDDCPDLRGEKSLARLFPGGAARALILDDRLDVWTRGVDQTARVLVVQPYKFFEHHFRDPSRRDGDAQLSHSARALCAAHAAFYPSNGSVEDDVVACLDRSRTKVFAGCSLFFAEEVDIYAARCAERYGARLVEDPAEATHVVSRQRPDDEARWAHLDWFWYCVWRCRRESAERYRPQQPPQNGSRKRARSPEEPAADEDDEWAADLEEELFS</sequence>
<keyword evidence="3" id="KW-0378">Hydrolase</keyword>
<dbReference type="InterPro" id="IPR036420">
    <property type="entry name" value="BRCT_dom_sf"/>
</dbReference>
<dbReference type="GO" id="GO:0005634">
    <property type="term" value="C:nucleus"/>
    <property type="evidence" value="ECO:0007669"/>
    <property type="project" value="UniProtKB-SubCell"/>
</dbReference>
<protein>
    <recommendedName>
        <fullName evidence="2">protein-serine/threonine phosphatase</fullName>
        <ecNumber evidence="2">3.1.3.16</ecNumber>
    </recommendedName>
</protein>
<evidence type="ECO:0000256" key="2">
    <source>
        <dbReference type="ARBA" id="ARBA00013081"/>
    </source>
</evidence>
<comment type="catalytic activity">
    <reaction evidence="6">
        <text>O-phospho-L-threonyl-[protein] + H2O = L-threonyl-[protein] + phosphate</text>
        <dbReference type="Rhea" id="RHEA:47004"/>
        <dbReference type="Rhea" id="RHEA-COMP:11060"/>
        <dbReference type="Rhea" id="RHEA-COMP:11605"/>
        <dbReference type="ChEBI" id="CHEBI:15377"/>
        <dbReference type="ChEBI" id="CHEBI:30013"/>
        <dbReference type="ChEBI" id="CHEBI:43474"/>
        <dbReference type="ChEBI" id="CHEBI:61977"/>
        <dbReference type="EC" id="3.1.3.16"/>
    </reaction>
</comment>
<evidence type="ECO:0000259" key="8">
    <source>
        <dbReference type="PROSITE" id="PS50969"/>
    </source>
</evidence>
<dbReference type="InterPro" id="IPR004274">
    <property type="entry name" value="FCP1_dom"/>
</dbReference>
<comment type="caution">
    <text evidence="9">The sequence shown here is derived from an EMBL/GenBank/DDBJ whole genome shotgun (WGS) entry which is preliminary data.</text>
</comment>
<dbReference type="EC" id="3.1.3.16" evidence="2"/>
<dbReference type="InterPro" id="IPR023214">
    <property type="entry name" value="HAD_sf"/>
</dbReference>
<dbReference type="Gene3D" id="3.40.50.10190">
    <property type="entry name" value="BRCT domain"/>
    <property type="match status" value="1"/>
</dbReference>
<feature type="compositionally biased region" description="Acidic residues" evidence="7">
    <location>
        <begin position="348"/>
        <end position="366"/>
    </location>
</feature>
<proteinExistence type="predicted"/>
<dbReference type="Proteomes" id="UP000789595">
    <property type="component" value="Unassembled WGS sequence"/>
</dbReference>
<evidence type="ECO:0000256" key="1">
    <source>
        <dbReference type="ARBA" id="ARBA00004123"/>
    </source>
</evidence>
<organism evidence="9 10">
    <name type="scientific">Pelagomonas calceolata</name>
    <dbReference type="NCBI Taxonomy" id="35677"/>
    <lineage>
        <taxon>Eukaryota</taxon>
        <taxon>Sar</taxon>
        <taxon>Stramenopiles</taxon>
        <taxon>Ochrophyta</taxon>
        <taxon>Pelagophyceae</taxon>
        <taxon>Pelagomonadales</taxon>
        <taxon>Pelagomonadaceae</taxon>
        <taxon>Pelagomonas</taxon>
    </lineage>
</organism>
<reference evidence="9" key="1">
    <citation type="submission" date="2021-11" db="EMBL/GenBank/DDBJ databases">
        <authorList>
            <consortium name="Genoscope - CEA"/>
            <person name="William W."/>
        </authorList>
    </citation>
    <scope>NUCLEOTIDE SEQUENCE</scope>
</reference>
<dbReference type="Gene3D" id="3.40.50.1000">
    <property type="entry name" value="HAD superfamily/HAD-like"/>
    <property type="match status" value="1"/>
</dbReference>
<dbReference type="Pfam" id="PF03031">
    <property type="entry name" value="NIF"/>
    <property type="match status" value="1"/>
</dbReference>
<evidence type="ECO:0000256" key="3">
    <source>
        <dbReference type="ARBA" id="ARBA00022801"/>
    </source>
</evidence>
<accession>A0A8J2SRU2</accession>
<comment type="catalytic activity">
    <reaction evidence="5">
        <text>O-phospho-L-seryl-[protein] + H2O = L-seryl-[protein] + phosphate</text>
        <dbReference type="Rhea" id="RHEA:20629"/>
        <dbReference type="Rhea" id="RHEA-COMP:9863"/>
        <dbReference type="Rhea" id="RHEA-COMP:11604"/>
        <dbReference type="ChEBI" id="CHEBI:15377"/>
        <dbReference type="ChEBI" id="CHEBI:29999"/>
        <dbReference type="ChEBI" id="CHEBI:43474"/>
        <dbReference type="ChEBI" id="CHEBI:83421"/>
        <dbReference type="EC" id="3.1.3.16"/>
    </reaction>
</comment>